<name>A0A2W7HZB9_9PROT</name>
<feature type="region of interest" description="Disordered" evidence="1">
    <location>
        <begin position="92"/>
        <end position="117"/>
    </location>
</feature>
<dbReference type="RefSeq" id="WP_111399907.1">
    <property type="nucleotide sequence ID" value="NZ_QKYU01000026.1"/>
</dbReference>
<dbReference type="EMBL" id="QKYU01000026">
    <property type="protein sequence ID" value="PZW40031.1"/>
    <property type="molecule type" value="Genomic_DNA"/>
</dbReference>
<protein>
    <submittedName>
        <fullName evidence="2">Uncharacterized protein</fullName>
    </submittedName>
</protein>
<gene>
    <name evidence="2" type="ORF">C8P66_12676</name>
</gene>
<evidence type="ECO:0000313" key="2">
    <source>
        <dbReference type="EMBL" id="PZW40031.1"/>
    </source>
</evidence>
<reference evidence="2 3" key="1">
    <citation type="submission" date="2018-06" db="EMBL/GenBank/DDBJ databases">
        <title>Genomic Encyclopedia of Archaeal and Bacterial Type Strains, Phase II (KMG-II): from individual species to whole genera.</title>
        <authorList>
            <person name="Goeker M."/>
        </authorList>
    </citation>
    <scope>NUCLEOTIDE SEQUENCE [LARGE SCALE GENOMIC DNA]</scope>
    <source>
        <strain evidence="2 3">DSM 24525</strain>
    </source>
</reference>
<dbReference type="Proteomes" id="UP000249688">
    <property type="component" value="Unassembled WGS sequence"/>
</dbReference>
<organism evidence="2 3">
    <name type="scientific">Humitalea rosea</name>
    <dbReference type="NCBI Taxonomy" id="990373"/>
    <lineage>
        <taxon>Bacteria</taxon>
        <taxon>Pseudomonadati</taxon>
        <taxon>Pseudomonadota</taxon>
        <taxon>Alphaproteobacteria</taxon>
        <taxon>Acetobacterales</taxon>
        <taxon>Roseomonadaceae</taxon>
        <taxon>Humitalea</taxon>
    </lineage>
</organism>
<sequence length="117" mass="12364">MRIEQGSDGEARVAAYHPGDLVRLLRDESGNLAMGRAGDWGQVVDLSDGGAFLDIQLAGFCTGYGAAIRKLTDIPRALVCPCDGTGKPLVLSQRGRGATHTRSDPGSGARRWIQAGR</sequence>
<evidence type="ECO:0000313" key="3">
    <source>
        <dbReference type="Proteomes" id="UP000249688"/>
    </source>
</evidence>
<proteinExistence type="predicted"/>
<dbReference type="OrthoDB" id="7272583at2"/>
<evidence type="ECO:0000256" key="1">
    <source>
        <dbReference type="SAM" id="MobiDB-lite"/>
    </source>
</evidence>
<comment type="caution">
    <text evidence="2">The sequence shown here is derived from an EMBL/GenBank/DDBJ whole genome shotgun (WGS) entry which is preliminary data.</text>
</comment>
<accession>A0A2W7HZB9</accession>
<keyword evidence="3" id="KW-1185">Reference proteome</keyword>
<dbReference type="AlphaFoldDB" id="A0A2W7HZB9"/>